<name>A0A0L8GK31_OCTBM</name>
<protein>
    <recommendedName>
        <fullName evidence="1">ISXO2-like transposase domain-containing protein</fullName>
    </recommendedName>
</protein>
<dbReference type="PANTHER" id="PTHR47163:SF2">
    <property type="entry name" value="SI:DKEY-17M8.2"/>
    <property type="match status" value="1"/>
</dbReference>
<reference evidence="2" key="1">
    <citation type="submission" date="2015-07" db="EMBL/GenBank/DDBJ databases">
        <title>MeaNS - Measles Nucleotide Surveillance Program.</title>
        <authorList>
            <person name="Tran T."/>
            <person name="Druce J."/>
        </authorList>
    </citation>
    <scope>NUCLEOTIDE SEQUENCE</scope>
    <source>
        <strain evidence="2">UCB-OBI-ISO-001</strain>
        <tissue evidence="2">Gonad</tissue>
    </source>
</reference>
<dbReference type="OrthoDB" id="6146223at2759"/>
<evidence type="ECO:0000259" key="1">
    <source>
        <dbReference type="SMART" id="SM01126"/>
    </source>
</evidence>
<organism evidence="2">
    <name type="scientific">Octopus bimaculoides</name>
    <name type="common">California two-spotted octopus</name>
    <dbReference type="NCBI Taxonomy" id="37653"/>
    <lineage>
        <taxon>Eukaryota</taxon>
        <taxon>Metazoa</taxon>
        <taxon>Spiralia</taxon>
        <taxon>Lophotrochozoa</taxon>
        <taxon>Mollusca</taxon>
        <taxon>Cephalopoda</taxon>
        <taxon>Coleoidea</taxon>
        <taxon>Octopodiformes</taxon>
        <taxon>Octopoda</taxon>
        <taxon>Incirrata</taxon>
        <taxon>Octopodidae</taxon>
        <taxon>Octopus</taxon>
    </lineage>
</organism>
<accession>A0A0L8GK31</accession>
<dbReference type="SMART" id="SM01126">
    <property type="entry name" value="DDE_Tnp_IS1595"/>
    <property type="match status" value="1"/>
</dbReference>
<dbReference type="AlphaFoldDB" id="A0A0L8GK31"/>
<dbReference type="InterPro" id="IPR053164">
    <property type="entry name" value="IS1016-like_transposase"/>
</dbReference>
<feature type="domain" description="ISXO2-like transposase" evidence="1">
    <location>
        <begin position="128"/>
        <end position="237"/>
    </location>
</feature>
<sequence length="254" mass="29329">MCTPLEEVLNQLAPQRIMDFLKTNGIVANSKTCVCTHEMCLKKSARSIDGFTWRCSNCKKAISLRKNTFMENSKLPLCKMFNTVFHFVFEVPVSTAAFFTGLDNKTAIQWYEFCREVCSAKILQDKAPLGGPGHEVEVDESLFFKRKNVDRIGHQTLVVVCYDNTTERSTATLESVIRENVLPGSVIYTDLWASYENLHQLGYIHRTMTHSNNHIKAYWSRIKRRVRFISESSARNKFQNFHTFLKHIAEVYPQ</sequence>
<dbReference type="EMBL" id="KQ421655">
    <property type="protein sequence ID" value="KOF76900.1"/>
    <property type="molecule type" value="Genomic_DNA"/>
</dbReference>
<dbReference type="PANTHER" id="PTHR47163">
    <property type="entry name" value="DDE_TNP_IS1595 DOMAIN-CONTAINING PROTEIN"/>
    <property type="match status" value="1"/>
</dbReference>
<proteinExistence type="predicted"/>
<evidence type="ECO:0000313" key="2">
    <source>
        <dbReference type="EMBL" id="KOF76900.1"/>
    </source>
</evidence>
<dbReference type="STRING" id="37653.A0A0L8GK31"/>
<gene>
    <name evidence="2" type="ORF">OCBIM_22032748mg</name>
</gene>
<dbReference type="InterPro" id="IPR024445">
    <property type="entry name" value="Tnp_ISXO2-like"/>
</dbReference>
<dbReference type="Pfam" id="PF12762">
    <property type="entry name" value="DDE_Tnp_IS1595"/>
    <property type="match status" value="1"/>
</dbReference>